<sequence length="110" mass="13295">MTLFGYTTYLLFHQIDEENHDEWEEGYLPNYPKIPWHLDGRQNCRAKRTMNRRSVNSFLIKQKEVLKSYANQEYKEVKKIKGMSSFRSYLNLWDYFSSVRVRTSLELSSN</sequence>
<proteinExistence type="predicted"/>
<protein>
    <submittedName>
        <fullName evidence="1">Uncharacterized protein</fullName>
    </submittedName>
</protein>
<dbReference type="InParanoid" id="A0A3P7E670"/>
<organism evidence="1 2">
    <name type="scientific">Wuchereria bancrofti</name>
    <dbReference type="NCBI Taxonomy" id="6293"/>
    <lineage>
        <taxon>Eukaryota</taxon>
        <taxon>Metazoa</taxon>
        <taxon>Ecdysozoa</taxon>
        <taxon>Nematoda</taxon>
        <taxon>Chromadorea</taxon>
        <taxon>Rhabditida</taxon>
        <taxon>Spirurina</taxon>
        <taxon>Spiruromorpha</taxon>
        <taxon>Filarioidea</taxon>
        <taxon>Onchocercidae</taxon>
        <taxon>Wuchereria</taxon>
    </lineage>
</organism>
<evidence type="ECO:0000313" key="2">
    <source>
        <dbReference type="Proteomes" id="UP000270924"/>
    </source>
</evidence>
<keyword evidence="2" id="KW-1185">Reference proteome</keyword>
<accession>A0A3P7E670</accession>
<evidence type="ECO:0000313" key="1">
    <source>
        <dbReference type="EMBL" id="VDM11724.1"/>
    </source>
</evidence>
<dbReference type="OrthoDB" id="5855427at2759"/>
<reference evidence="1 2" key="1">
    <citation type="submission" date="2018-11" db="EMBL/GenBank/DDBJ databases">
        <authorList>
            <consortium name="Pathogen Informatics"/>
        </authorList>
    </citation>
    <scope>NUCLEOTIDE SEQUENCE [LARGE SCALE GENOMIC DNA]</scope>
</reference>
<dbReference type="AlphaFoldDB" id="A0A3P7E670"/>
<dbReference type="Proteomes" id="UP000270924">
    <property type="component" value="Unassembled WGS sequence"/>
</dbReference>
<name>A0A3P7E670_WUCBA</name>
<gene>
    <name evidence="1" type="ORF">WBA_LOCUS5110</name>
</gene>
<dbReference type="EMBL" id="UYWW01002382">
    <property type="protein sequence ID" value="VDM11724.1"/>
    <property type="molecule type" value="Genomic_DNA"/>
</dbReference>